<reference evidence="1" key="1">
    <citation type="submission" date="2023-03" db="EMBL/GenBank/DDBJ databases">
        <authorList>
            <person name="Steffen K."/>
            <person name="Cardenas P."/>
        </authorList>
    </citation>
    <scope>NUCLEOTIDE SEQUENCE</scope>
</reference>
<keyword evidence="2" id="KW-1185">Reference proteome</keyword>
<dbReference type="EMBL" id="CASHTH010002809">
    <property type="protein sequence ID" value="CAI8035573.1"/>
    <property type="molecule type" value="Genomic_DNA"/>
</dbReference>
<accession>A0AA35WVP4</accession>
<sequence length="157" mass="17367">MYARGAGLSSSPPLFIGKENGTASQRTSVETSRVLVCLRFLSLSICTPHNLSHLHILLRKVFHGRWRSAFRAKLGRSGMRTGRFGSSCSLSAFPSLLISSESWVWLLPPLEILLCCSISSLRRLFVRALDSSEVTCAFVTLLTKHLSDQVPSCPLFQ</sequence>
<name>A0AA35WVP4_GEOBA</name>
<evidence type="ECO:0000313" key="1">
    <source>
        <dbReference type="EMBL" id="CAI8035573.1"/>
    </source>
</evidence>
<comment type="caution">
    <text evidence="1">The sequence shown here is derived from an EMBL/GenBank/DDBJ whole genome shotgun (WGS) entry which is preliminary data.</text>
</comment>
<protein>
    <submittedName>
        <fullName evidence="1">Uncharacterized protein</fullName>
    </submittedName>
</protein>
<proteinExistence type="predicted"/>
<organism evidence="1 2">
    <name type="scientific">Geodia barretti</name>
    <name type="common">Barrett's horny sponge</name>
    <dbReference type="NCBI Taxonomy" id="519541"/>
    <lineage>
        <taxon>Eukaryota</taxon>
        <taxon>Metazoa</taxon>
        <taxon>Porifera</taxon>
        <taxon>Demospongiae</taxon>
        <taxon>Heteroscleromorpha</taxon>
        <taxon>Tetractinellida</taxon>
        <taxon>Astrophorina</taxon>
        <taxon>Geodiidae</taxon>
        <taxon>Geodia</taxon>
    </lineage>
</organism>
<dbReference type="AlphaFoldDB" id="A0AA35WVP4"/>
<dbReference type="Proteomes" id="UP001174909">
    <property type="component" value="Unassembled WGS sequence"/>
</dbReference>
<gene>
    <name evidence="1" type="ORF">GBAR_LOCUS19934</name>
</gene>
<evidence type="ECO:0000313" key="2">
    <source>
        <dbReference type="Proteomes" id="UP001174909"/>
    </source>
</evidence>